<accession>A0ABV7VPQ0</accession>
<organism evidence="2 3">
    <name type="scientific">Bacterioplanoides pacificum</name>
    <dbReference type="NCBI Taxonomy" id="1171596"/>
    <lineage>
        <taxon>Bacteria</taxon>
        <taxon>Pseudomonadati</taxon>
        <taxon>Pseudomonadota</taxon>
        <taxon>Gammaproteobacteria</taxon>
        <taxon>Oceanospirillales</taxon>
        <taxon>Oceanospirillaceae</taxon>
        <taxon>Bacterioplanoides</taxon>
    </lineage>
</organism>
<comment type="caution">
    <text evidence="2">The sequence shown here is derived from an EMBL/GenBank/DDBJ whole genome shotgun (WGS) entry which is preliminary data.</text>
</comment>
<reference evidence="3" key="1">
    <citation type="journal article" date="2019" name="Int. J. Syst. Evol. Microbiol.">
        <title>The Global Catalogue of Microorganisms (GCM) 10K type strain sequencing project: providing services to taxonomists for standard genome sequencing and annotation.</title>
        <authorList>
            <consortium name="The Broad Institute Genomics Platform"/>
            <consortium name="The Broad Institute Genome Sequencing Center for Infectious Disease"/>
            <person name="Wu L."/>
            <person name="Ma J."/>
        </authorList>
    </citation>
    <scope>NUCLEOTIDE SEQUENCE [LARGE SCALE GENOMIC DNA]</scope>
    <source>
        <strain evidence="3">KCTC 42424</strain>
    </source>
</reference>
<gene>
    <name evidence="2" type="ORF">ACFOMG_05000</name>
</gene>
<keyword evidence="1" id="KW-0732">Signal</keyword>
<dbReference type="EMBL" id="JBHRYB010000005">
    <property type="protein sequence ID" value="MFC3679469.1"/>
    <property type="molecule type" value="Genomic_DNA"/>
</dbReference>
<sequence>MKAMVLMVCLALIGHTTLAAEAHFEQAGFSIKLLDTSSASQNFQPLQMFLPAVNGFAANVNVQLQFYSDSLQAYQALSESQFKQFGMTLVRSELKQDILWFEYRGAI</sequence>
<protein>
    <submittedName>
        <fullName evidence="2">Uncharacterized protein</fullName>
    </submittedName>
</protein>
<dbReference type="Proteomes" id="UP001595722">
    <property type="component" value="Unassembled WGS sequence"/>
</dbReference>
<dbReference type="RefSeq" id="WP_376865169.1">
    <property type="nucleotide sequence ID" value="NZ_JBHRYB010000005.1"/>
</dbReference>
<evidence type="ECO:0000313" key="2">
    <source>
        <dbReference type="EMBL" id="MFC3679469.1"/>
    </source>
</evidence>
<feature type="signal peptide" evidence="1">
    <location>
        <begin position="1"/>
        <end position="19"/>
    </location>
</feature>
<name>A0ABV7VPQ0_9GAMM</name>
<proteinExistence type="predicted"/>
<evidence type="ECO:0000256" key="1">
    <source>
        <dbReference type="SAM" id="SignalP"/>
    </source>
</evidence>
<keyword evidence="3" id="KW-1185">Reference proteome</keyword>
<feature type="chain" id="PRO_5046909819" evidence="1">
    <location>
        <begin position="20"/>
        <end position="107"/>
    </location>
</feature>
<evidence type="ECO:0000313" key="3">
    <source>
        <dbReference type="Proteomes" id="UP001595722"/>
    </source>
</evidence>